<dbReference type="Proteomes" id="UP001162483">
    <property type="component" value="Unassembled WGS sequence"/>
</dbReference>
<reference evidence="1" key="1">
    <citation type="submission" date="2023-05" db="EMBL/GenBank/DDBJ databases">
        <authorList>
            <person name="Stuckert A."/>
        </authorList>
    </citation>
    <scope>NUCLEOTIDE SEQUENCE</scope>
</reference>
<proteinExistence type="predicted"/>
<gene>
    <name evidence="1" type="ORF">SPARVUS_LOCUS7701732</name>
</gene>
<keyword evidence="2" id="KW-1185">Reference proteome</keyword>
<evidence type="ECO:0000313" key="2">
    <source>
        <dbReference type="Proteomes" id="UP001162483"/>
    </source>
</evidence>
<organism evidence="1 2">
    <name type="scientific">Staurois parvus</name>
    <dbReference type="NCBI Taxonomy" id="386267"/>
    <lineage>
        <taxon>Eukaryota</taxon>
        <taxon>Metazoa</taxon>
        <taxon>Chordata</taxon>
        <taxon>Craniata</taxon>
        <taxon>Vertebrata</taxon>
        <taxon>Euteleostomi</taxon>
        <taxon>Amphibia</taxon>
        <taxon>Batrachia</taxon>
        <taxon>Anura</taxon>
        <taxon>Neobatrachia</taxon>
        <taxon>Ranoidea</taxon>
        <taxon>Ranidae</taxon>
        <taxon>Staurois</taxon>
    </lineage>
</organism>
<evidence type="ECO:0000313" key="1">
    <source>
        <dbReference type="EMBL" id="CAI9573452.1"/>
    </source>
</evidence>
<accession>A0ABN9DQH8</accession>
<protein>
    <submittedName>
        <fullName evidence="1">Uncharacterized protein</fullName>
    </submittedName>
</protein>
<sequence>MSCQSAPAHMHPHQRYLISATNQCHLISAHQCCLSV</sequence>
<dbReference type="EMBL" id="CATNWA010014568">
    <property type="protein sequence ID" value="CAI9573452.1"/>
    <property type="molecule type" value="Genomic_DNA"/>
</dbReference>
<comment type="caution">
    <text evidence="1">The sequence shown here is derived from an EMBL/GenBank/DDBJ whole genome shotgun (WGS) entry which is preliminary data.</text>
</comment>
<feature type="non-terminal residue" evidence="1">
    <location>
        <position position="36"/>
    </location>
</feature>
<name>A0ABN9DQH8_9NEOB</name>